<feature type="compositionally biased region" description="Acidic residues" evidence="4">
    <location>
        <begin position="473"/>
        <end position="493"/>
    </location>
</feature>
<name>A0A6J2UDV0_DROLE</name>
<dbReference type="Pfam" id="PF00400">
    <property type="entry name" value="WD40"/>
    <property type="match status" value="2"/>
</dbReference>
<dbReference type="AlphaFoldDB" id="A0A6J2UDV0"/>
<keyword evidence="1 3" id="KW-0853">WD repeat</keyword>
<dbReference type="GO" id="GO:0080008">
    <property type="term" value="C:Cul4-RING E3 ubiquitin ligase complex"/>
    <property type="evidence" value="ECO:0007669"/>
    <property type="project" value="TreeGrafter"/>
</dbReference>
<evidence type="ECO:0000256" key="2">
    <source>
        <dbReference type="ARBA" id="ARBA00022737"/>
    </source>
</evidence>
<dbReference type="SMART" id="SM00320">
    <property type="entry name" value="WD40"/>
    <property type="match status" value="7"/>
</dbReference>
<dbReference type="GO" id="GO:0005737">
    <property type="term" value="C:cytoplasm"/>
    <property type="evidence" value="ECO:0007669"/>
    <property type="project" value="TreeGrafter"/>
</dbReference>
<accession>A0A6J2UDV0</accession>
<dbReference type="InterPro" id="IPR036322">
    <property type="entry name" value="WD40_repeat_dom_sf"/>
</dbReference>
<evidence type="ECO:0000313" key="5">
    <source>
        <dbReference type="Proteomes" id="UP000504634"/>
    </source>
</evidence>
<dbReference type="OrthoDB" id="4869960at2759"/>
<sequence length="693" mass="76664">MDDAKLRRSVYKSIDSFSHLPAGQAQGYLQASLKNSLDYVQRLALMDTLKIHNGCVNTVNWNASGTYLVSGADDNHLVITDAKNYRVALKSPTKHKRHIFSARFMPNTNDQAVISCSGEGLVIHTEFLTLYGAGKANVEEALIKDQDRHSSHFSCQKYGTTYDVLPLTDNPRTFISCGEDCTVRCFDLRISSKCASRVCTKHAYIVAPTSITAMDVSPVHYNLLAAGCTDSIIRIYDRRMLGTPNTTNGANGVNGPEATSRVLKAYPIPMEYTHRHYRPTCVKFSPNESELLISYSMDHIYLYDLKHPGYSDAKLLKSDCYTDKVRREDAFSDPNQEMPRLRFRGDWSDTGPNSMPPTEGIERPNIGQARPSLTPNVLSRLSDEIIRMINSHSRLGRTLALRGPRAVEAFISNLENRAAAANRGPPVREVVASPELELAERPAGLAPLRNGQGTEKEAESFGLIRAAKKDDNGEGADEGDGNNDEPNDNEEGEDGQKYPITEFNYVIKKFTGHRNSRTMVKGASFWGDDFIMSGSDCGHIFIWNRHTAKVVKILVADNRVVNRVQPHPTLPYLASSGIDYNVKLWAPIEPTPRNDDKAIVTLMKSNEIMLEEARSTITVPAPVMIRVLANMHQSRQRANSDNAPPNEAQPAPTPEEAVAREEETAMAGSAATAGQQNVANDDEDDNNGAQNFH</sequence>
<keyword evidence="2" id="KW-0677">Repeat</keyword>
<feature type="region of interest" description="Disordered" evidence="4">
    <location>
        <begin position="633"/>
        <end position="693"/>
    </location>
</feature>
<dbReference type="GO" id="GO:0045944">
    <property type="term" value="P:positive regulation of transcription by RNA polymerase II"/>
    <property type="evidence" value="ECO:0007669"/>
    <property type="project" value="TreeGrafter"/>
</dbReference>
<feature type="compositionally biased region" description="Polar residues" evidence="4">
    <location>
        <begin position="633"/>
        <end position="643"/>
    </location>
</feature>
<dbReference type="PANTHER" id="PTHR15574">
    <property type="entry name" value="WD REPEAT DOMAIN-CONTAINING FAMILY"/>
    <property type="match status" value="1"/>
</dbReference>
<keyword evidence="5" id="KW-1185">Reference proteome</keyword>
<dbReference type="Gene3D" id="2.130.10.10">
    <property type="entry name" value="YVTN repeat-like/Quinoprotein amine dehydrogenase"/>
    <property type="match status" value="3"/>
</dbReference>
<evidence type="ECO:0000256" key="3">
    <source>
        <dbReference type="PROSITE-ProRule" id="PRU00221"/>
    </source>
</evidence>
<organism evidence="5 7">
    <name type="scientific">Drosophila lebanonensis</name>
    <name type="common">Fruit fly</name>
    <name type="synonym">Scaptodrosophila lebanonensis</name>
    <dbReference type="NCBI Taxonomy" id="7225"/>
    <lineage>
        <taxon>Eukaryota</taxon>
        <taxon>Metazoa</taxon>
        <taxon>Ecdysozoa</taxon>
        <taxon>Arthropoda</taxon>
        <taxon>Hexapoda</taxon>
        <taxon>Insecta</taxon>
        <taxon>Pterygota</taxon>
        <taxon>Neoptera</taxon>
        <taxon>Endopterygota</taxon>
        <taxon>Diptera</taxon>
        <taxon>Brachycera</taxon>
        <taxon>Muscomorpha</taxon>
        <taxon>Ephydroidea</taxon>
        <taxon>Drosophilidae</taxon>
        <taxon>Scaptodrosophila</taxon>
    </lineage>
</organism>
<protein>
    <submittedName>
        <fullName evidence="6 7">DDB1- and CUL4-associated factor 6-like</fullName>
    </submittedName>
</protein>
<dbReference type="RefSeq" id="XP_030386544.1">
    <property type="nucleotide sequence ID" value="XM_030530684.1"/>
</dbReference>
<evidence type="ECO:0000256" key="4">
    <source>
        <dbReference type="SAM" id="MobiDB-lite"/>
    </source>
</evidence>
<feature type="repeat" description="WD" evidence="3">
    <location>
        <begin position="49"/>
        <end position="90"/>
    </location>
</feature>
<evidence type="ECO:0000313" key="7">
    <source>
        <dbReference type="RefSeq" id="XP_030386544.1"/>
    </source>
</evidence>
<gene>
    <name evidence="6 7" type="primary">LOC115633273</name>
</gene>
<dbReference type="PANTHER" id="PTHR15574:SF39">
    <property type="entry name" value="DDB1- AND CUL4-ASSOCIATED FACTOR 6"/>
    <property type="match status" value="1"/>
</dbReference>
<dbReference type="PROSITE" id="PS50082">
    <property type="entry name" value="WD_REPEATS_2"/>
    <property type="match status" value="1"/>
</dbReference>
<dbReference type="GeneID" id="115633273"/>
<dbReference type="SUPFAM" id="SSF50978">
    <property type="entry name" value="WD40 repeat-like"/>
    <property type="match status" value="1"/>
</dbReference>
<dbReference type="RefSeq" id="XP_030386543.1">
    <property type="nucleotide sequence ID" value="XM_030530683.1"/>
</dbReference>
<evidence type="ECO:0000256" key="1">
    <source>
        <dbReference type="ARBA" id="ARBA00022574"/>
    </source>
</evidence>
<reference evidence="6 7" key="1">
    <citation type="submission" date="2025-04" db="UniProtKB">
        <authorList>
            <consortium name="RefSeq"/>
        </authorList>
    </citation>
    <scope>IDENTIFICATION</scope>
    <source>
        <strain evidence="6 7">11010-0011.00</strain>
        <tissue evidence="6 7">Whole body</tissue>
    </source>
</reference>
<dbReference type="InterPro" id="IPR015943">
    <property type="entry name" value="WD40/YVTN_repeat-like_dom_sf"/>
</dbReference>
<dbReference type="Proteomes" id="UP000504634">
    <property type="component" value="Unplaced"/>
</dbReference>
<proteinExistence type="predicted"/>
<feature type="region of interest" description="Disordered" evidence="4">
    <location>
        <begin position="465"/>
        <end position="498"/>
    </location>
</feature>
<evidence type="ECO:0000313" key="6">
    <source>
        <dbReference type="RefSeq" id="XP_030386543.1"/>
    </source>
</evidence>
<dbReference type="InterPro" id="IPR001680">
    <property type="entry name" value="WD40_rpt"/>
</dbReference>
<dbReference type="InterPro" id="IPR045151">
    <property type="entry name" value="DCAF8"/>
</dbReference>